<dbReference type="RefSeq" id="XP_037169243.1">
    <property type="nucleotide sequence ID" value="XM_037303521.1"/>
</dbReference>
<dbReference type="GeneID" id="59283256"/>
<accession>A0A8H6G3N0</accession>
<gene>
    <name evidence="2" type="ORF">HO173_001582</name>
</gene>
<proteinExistence type="predicted"/>
<sequence>MSTNPLGDLAAVAQLPRPNLRRQFYTYEQSTIEGLVQSGDYRTIIVIFYLTFSRSVSNSDVFLVFSAYQTTTTSASGNGDCVTVQGLPITLPSQYPLTSPPAVDDGALQYNATTSLVDFLGFTSRTPESAQAEETRKHELHADEQRYEFAEETILRCRTEIMIMEHSQKADLARSNARIETCRAFEKSSKRASTSTDSRHSPPIAARPFPMPGSTQSWTQTCQRTVTDRRVGAIFLEKADDCHRWERSPHRIFCDGDGAGW</sequence>
<evidence type="ECO:0000313" key="3">
    <source>
        <dbReference type="Proteomes" id="UP000578531"/>
    </source>
</evidence>
<dbReference type="AlphaFoldDB" id="A0A8H6G3N0"/>
<feature type="region of interest" description="Disordered" evidence="1">
    <location>
        <begin position="185"/>
        <end position="217"/>
    </location>
</feature>
<comment type="caution">
    <text evidence="2">The sequence shown here is derived from an EMBL/GenBank/DDBJ whole genome shotgun (WGS) entry which is preliminary data.</text>
</comment>
<organism evidence="2 3">
    <name type="scientific">Letharia columbiana</name>
    <dbReference type="NCBI Taxonomy" id="112416"/>
    <lineage>
        <taxon>Eukaryota</taxon>
        <taxon>Fungi</taxon>
        <taxon>Dikarya</taxon>
        <taxon>Ascomycota</taxon>
        <taxon>Pezizomycotina</taxon>
        <taxon>Lecanoromycetes</taxon>
        <taxon>OSLEUM clade</taxon>
        <taxon>Lecanoromycetidae</taxon>
        <taxon>Lecanorales</taxon>
        <taxon>Lecanorineae</taxon>
        <taxon>Parmeliaceae</taxon>
        <taxon>Letharia</taxon>
    </lineage>
</organism>
<name>A0A8H6G3N0_9LECA</name>
<evidence type="ECO:0000313" key="2">
    <source>
        <dbReference type="EMBL" id="KAF6239974.1"/>
    </source>
</evidence>
<protein>
    <submittedName>
        <fullName evidence="2">Uncharacterized protein</fullName>
    </submittedName>
</protein>
<dbReference type="EMBL" id="JACCJC010000004">
    <property type="protein sequence ID" value="KAF6239974.1"/>
    <property type="molecule type" value="Genomic_DNA"/>
</dbReference>
<keyword evidence="3" id="KW-1185">Reference proteome</keyword>
<dbReference type="Proteomes" id="UP000578531">
    <property type="component" value="Unassembled WGS sequence"/>
</dbReference>
<evidence type="ECO:0000256" key="1">
    <source>
        <dbReference type="SAM" id="MobiDB-lite"/>
    </source>
</evidence>
<reference evidence="2 3" key="1">
    <citation type="journal article" date="2020" name="Genomics">
        <title>Complete, high-quality genomes from long-read metagenomic sequencing of two wolf lichen thalli reveals enigmatic genome architecture.</title>
        <authorList>
            <person name="McKenzie S.K."/>
            <person name="Walston R.F."/>
            <person name="Allen J.L."/>
        </authorList>
    </citation>
    <scope>NUCLEOTIDE SEQUENCE [LARGE SCALE GENOMIC DNA]</scope>
    <source>
        <strain evidence="2">WasteWater2</strain>
    </source>
</reference>